<evidence type="ECO:0000313" key="5">
    <source>
        <dbReference type="Proteomes" id="UP000591131"/>
    </source>
</evidence>
<dbReference type="SUPFAM" id="SSF54001">
    <property type="entry name" value="Cysteine proteinases"/>
    <property type="match status" value="1"/>
</dbReference>
<dbReference type="OrthoDB" id="190265at2759"/>
<organism evidence="4 5">
    <name type="scientific">Perkinsus chesapeaki</name>
    <name type="common">Clam parasite</name>
    <name type="synonym">Perkinsus andrewsi</name>
    <dbReference type="NCBI Taxonomy" id="330153"/>
    <lineage>
        <taxon>Eukaryota</taxon>
        <taxon>Sar</taxon>
        <taxon>Alveolata</taxon>
        <taxon>Perkinsozoa</taxon>
        <taxon>Perkinsea</taxon>
        <taxon>Perkinsida</taxon>
        <taxon>Perkinsidae</taxon>
        <taxon>Perkinsus</taxon>
    </lineage>
</organism>
<evidence type="ECO:0000259" key="3">
    <source>
        <dbReference type="SMART" id="SM00645"/>
    </source>
</evidence>
<dbReference type="PRINTS" id="PR00705">
    <property type="entry name" value="PAPAIN"/>
</dbReference>
<dbReference type="CDD" id="cd02620">
    <property type="entry name" value="Peptidase_C1A_CathepsinB"/>
    <property type="match status" value="1"/>
</dbReference>
<proteinExistence type="inferred from homology"/>
<reference evidence="4 5" key="1">
    <citation type="submission" date="2020-04" db="EMBL/GenBank/DDBJ databases">
        <title>Perkinsus chesapeaki whole genome sequence.</title>
        <authorList>
            <person name="Bogema D.R."/>
        </authorList>
    </citation>
    <scope>NUCLEOTIDE SEQUENCE [LARGE SCALE GENOMIC DNA]</scope>
    <source>
        <strain evidence="4">ATCC PRA-425</strain>
    </source>
</reference>
<keyword evidence="5" id="KW-1185">Reference proteome</keyword>
<dbReference type="PROSITE" id="PS00639">
    <property type="entry name" value="THIOL_PROTEASE_HIS"/>
    <property type="match status" value="1"/>
</dbReference>
<dbReference type="InterPro" id="IPR025660">
    <property type="entry name" value="Pept_his_AS"/>
</dbReference>
<name>A0A7J6LMB3_PERCH</name>
<accession>A0A7J6LMB3</accession>
<dbReference type="Proteomes" id="UP000591131">
    <property type="component" value="Unassembled WGS sequence"/>
</dbReference>
<dbReference type="InterPro" id="IPR013128">
    <property type="entry name" value="Peptidase_C1A"/>
</dbReference>
<dbReference type="InterPro" id="IPR038765">
    <property type="entry name" value="Papain-like_cys_pep_sf"/>
</dbReference>
<comment type="similarity">
    <text evidence="1">Belongs to the peptidase C1 family.</text>
</comment>
<feature type="domain" description="Peptidase C1A papain C-terminal" evidence="3">
    <location>
        <begin position="149"/>
        <end position="472"/>
    </location>
</feature>
<dbReference type="PANTHER" id="PTHR12411">
    <property type="entry name" value="CYSTEINE PROTEASE FAMILY C1-RELATED"/>
    <property type="match status" value="1"/>
</dbReference>
<evidence type="ECO:0000313" key="4">
    <source>
        <dbReference type="EMBL" id="KAF4660323.1"/>
    </source>
</evidence>
<dbReference type="GO" id="GO:0006508">
    <property type="term" value="P:proteolysis"/>
    <property type="evidence" value="ECO:0007669"/>
    <property type="project" value="InterPro"/>
</dbReference>
<comment type="caution">
    <text evidence="4">The sequence shown here is derived from an EMBL/GenBank/DDBJ whole genome shotgun (WGS) entry which is preliminary data.</text>
</comment>
<protein>
    <recommendedName>
        <fullName evidence="3">Peptidase C1A papain C-terminal domain-containing protein</fullName>
    </recommendedName>
</protein>
<sequence>EQSTGAVQPPLQGTPALIPRQDPMAVFEAFVSQRGRVYTAGEESQHLENYKKELMKRPNSVSLVELQDIFDESRPAIMQSVVDEINSKQNTWKASIEQGRLKVIFRRFHTGCSPPSVSVPPRLCGTLTNATQVVLGEVYSTVKTVPDDLPSTFDARLHFGECKDIIGHIRDQSECGSCWAVAPTSAFNDRLCIATKGAFQQLLSAGHMLACCRPPDSRYLYVAPNCDVVENCTWYKPEVSLTGVPEVRGAIRTLFICAGGFVVEAFCFHLHRRSDILRRQSFRSFGCTSGSQVSAWFFLRKGVVSGGDYAAKDEMTKADGCWPYNFPKCAHDIISHKYPPCTKNVPETPDCVDSCPNQKYTTSFDNDLHRTSAYPRSFQDPPSIKSEIMANGPVSASMKVYEDFLTYKSGVYSHMTGAELGSHGVKIIGWGNEGGEDFWLVVNSWNEEWGEHGLFKIKIGDSGIEEAVLGAKIQE</sequence>
<gene>
    <name evidence="4" type="ORF">FOL47_007198</name>
</gene>
<feature type="non-terminal residue" evidence="4">
    <location>
        <position position="1"/>
    </location>
</feature>
<evidence type="ECO:0000256" key="2">
    <source>
        <dbReference type="ARBA" id="ARBA00023145"/>
    </source>
</evidence>
<dbReference type="InterPro" id="IPR000668">
    <property type="entry name" value="Peptidase_C1A_C"/>
</dbReference>
<dbReference type="EMBL" id="JAAPAO010000417">
    <property type="protein sequence ID" value="KAF4660323.1"/>
    <property type="molecule type" value="Genomic_DNA"/>
</dbReference>
<dbReference type="Gene3D" id="3.90.70.10">
    <property type="entry name" value="Cysteine proteinases"/>
    <property type="match status" value="1"/>
</dbReference>
<dbReference type="Pfam" id="PF00112">
    <property type="entry name" value="Peptidase_C1"/>
    <property type="match status" value="2"/>
</dbReference>
<keyword evidence="2" id="KW-0865">Zymogen</keyword>
<evidence type="ECO:0000256" key="1">
    <source>
        <dbReference type="ARBA" id="ARBA00008455"/>
    </source>
</evidence>
<dbReference type="GO" id="GO:0008234">
    <property type="term" value="F:cysteine-type peptidase activity"/>
    <property type="evidence" value="ECO:0007669"/>
    <property type="project" value="InterPro"/>
</dbReference>
<dbReference type="AlphaFoldDB" id="A0A7J6LMB3"/>
<dbReference type="SMART" id="SM00645">
    <property type="entry name" value="Pept_C1"/>
    <property type="match status" value="1"/>
</dbReference>